<dbReference type="PANTHER" id="PTHR11705:SF138">
    <property type="entry name" value="PEPTIDASE M14 CARBOXYPEPTIDASE A DOMAIN-CONTAINING PROTEIN"/>
    <property type="match status" value="1"/>
</dbReference>
<feature type="domain" description="Peptidase M14" evidence="5">
    <location>
        <begin position="51"/>
        <end position="437"/>
    </location>
</feature>
<evidence type="ECO:0000256" key="1">
    <source>
        <dbReference type="ARBA" id="ARBA00001947"/>
    </source>
</evidence>
<evidence type="ECO:0000313" key="6">
    <source>
        <dbReference type="EMBL" id="KAA0149515.1"/>
    </source>
</evidence>
<dbReference type="GO" id="GO:0006508">
    <property type="term" value="P:proteolysis"/>
    <property type="evidence" value="ECO:0007669"/>
    <property type="project" value="InterPro"/>
</dbReference>
<reference evidence="6 7" key="1">
    <citation type="submission" date="2019-07" db="EMBL/GenBank/DDBJ databases">
        <title>Genomes of Cafeteria roenbergensis.</title>
        <authorList>
            <person name="Fischer M.G."/>
            <person name="Hackl T."/>
            <person name="Roman M."/>
        </authorList>
    </citation>
    <scope>NUCLEOTIDE SEQUENCE [LARGE SCALE GENOMIC DNA]</scope>
    <source>
        <strain evidence="6 7">BVI</strain>
    </source>
</reference>
<dbReference type="Gene3D" id="3.40.630.10">
    <property type="entry name" value="Zn peptidases"/>
    <property type="match status" value="1"/>
</dbReference>
<evidence type="ECO:0000313" key="7">
    <source>
        <dbReference type="Proteomes" id="UP000323011"/>
    </source>
</evidence>
<protein>
    <recommendedName>
        <fullName evidence="5">Peptidase M14 domain-containing protein</fullName>
    </recommendedName>
</protein>
<organism evidence="6 7">
    <name type="scientific">Cafeteria roenbergensis</name>
    <name type="common">Marine flagellate</name>
    <dbReference type="NCBI Taxonomy" id="33653"/>
    <lineage>
        <taxon>Eukaryota</taxon>
        <taxon>Sar</taxon>
        <taxon>Stramenopiles</taxon>
        <taxon>Bigyra</taxon>
        <taxon>Opalozoa</taxon>
        <taxon>Bicosoecida</taxon>
        <taxon>Cafeteriaceae</taxon>
        <taxon>Cafeteria</taxon>
    </lineage>
</organism>
<evidence type="ECO:0000256" key="2">
    <source>
        <dbReference type="ARBA" id="ARBA00005988"/>
    </source>
</evidence>
<dbReference type="AlphaFoldDB" id="A0A5A8C9E3"/>
<dbReference type="SMART" id="SM00631">
    <property type="entry name" value="Zn_pept"/>
    <property type="match status" value="1"/>
</dbReference>
<keyword evidence="3" id="KW-0479">Metal-binding</keyword>
<comment type="caution">
    <text evidence="6">The sequence shown here is derived from an EMBL/GenBank/DDBJ whole genome shotgun (WGS) entry which is preliminary data.</text>
</comment>
<proteinExistence type="inferred from homology"/>
<dbReference type="InterPro" id="IPR057246">
    <property type="entry name" value="CARBOXYPEPT_ZN_1"/>
</dbReference>
<dbReference type="PANTHER" id="PTHR11705">
    <property type="entry name" value="PROTEASE FAMILY M14 CARBOXYPEPTIDASE A,B"/>
    <property type="match status" value="1"/>
</dbReference>
<evidence type="ECO:0000256" key="3">
    <source>
        <dbReference type="ARBA" id="ARBA00022723"/>
    </source>
</evidence>
<comment type="similarity">
    <text evidence="2">Belongs to the peptidase M14 family.</text>
</comment>
<dbReference type="InterPro" id="IPR000834">
    <property type="entry name" value="Peptidase_M14"/>
</dbReference>
<dbReference type="Proteomes" id="UP000323011">
    <property type="component" value="Unassembled WGS sequence"/>
</dbReference>
<dbReference type="PROSITE" id="PS00132">
    <property type="entry name" value="CARBOXYPEPT_ZN_1"/>
    <property type="match status" value="1"/>
</dbReference>
<sequence>MLAGASWALIPGSLSGRLPASSGAFVDSAGALASGTDEGPNGGMPWKPFVYPNTEEMRQFAQRWAKAAPHLARADTCQRRYGLPAFGKCGMRDGVKVKCEQPFLVITHWGSWAGYGRAPSASATTLASSSNASAAEAFRQGLPGRGAPLASAASLERPHVLISGSVHGDEQVGPVASLALAELLLANYLEAEKWLAQCGAAGGPACQRQRRRLQRSLRMSTMASGSGQATGTAFAQQVEADAARTASAGLPFNPWLKLLVETRVLVLLPTANPDGYHNMRRGEVLTTSSGRQQEVDPNRDFAYDPEDGAAGCMRTITARCVNELFREHLFQGMVTFHGGDQSVTYEWGTNRHTDSHSASPDDVAQAASAVAMSAFGGAFPEGQPYPTGRMNSVMYPVQGGLEDWSYAASWDTTYNVQCQPDTYGGYDASRTAYGTAELRCSTMLVETNNAKRPDAKQLGYWGPALLAPAKSGARISITGPATQTDVLPQGVDAGDVPRNVRLALSHLDLARPYAVALSVATADQPAGPGETPAGSAMDRPVALFGPAESASTQGPESLRSEYHEWRTITGESDADSIAVDIEWDVGGAAVADSTGLMAFRWPIGSRTTARPAAGAPLDL</sequence>
<dbReference type="GO" id="GO:0004181">
    <property type="term" value="F:metallocarboxypeptidase activity"/>
    <property type="evidence" value="ECO:0007669"/>
    <property type="project" value="InterPro"/>
</dbReference>
<dbReference type="GO" id="GO:0005615">
    <property type="term" value="C:extracellular space"/>
    <property type="evidence" value="ECO:0007669"/>
    <property type="project" value="TreeGrafter"/>
</dbReference>
<accession>A0A5A8C9E3</accession>
<evidence type="ECO:0000256" key="4">
    <source>
        <dbReference type="ARBA" id="ARBA00022833"/>
    </source>
</evidence>
<dbReference type="CDD" id="cd00596">
    <property type="entry name" value="Peptidase_M14_like"/>
    <property type="match status" value="1"/>
</dbReference>
<gene>
    <name evidence="6" type="ORF">FNF29_05901</name>
</gene>
<name>A0A5A8C9E3_CAFRO</name>
<comment type="cofactor">
    <cofactor evidence="1">
        <name>Zn(2+)</name>
        <dbReference type="ChEBI" id="CHEBI:29105"/>
    </cofactor>
</comment>
<keyword evidence="7" id="KW-1185">Reference proteome</keyword>
<dbReference type="EMBL" id="VLTN01000042">
    <property type="protein sequence ID" value="KAA0149515.1"/>
    <property type="molecule type" value="Genomic_DNA"/>
</dbReference>
<evidence type="ECO:0000259" key="5">
    <source>
        <dbReference type="SMART" id="SM00631"/>
    </source>
</evidence>
<keyword evidence="4" id="KW-0862">Zinc</keyword>
<dbReference type="SUPFAM" id="SSF53187">
    <property type="entry name" value="Zn-dependent exopeptidases"/>
    <property type="match status" value="1"/>
</dbReference>
<dbReference type="GO" id="GO:0008270">
    <property type="term" value="F:zinc ion binding"/>
    <property type="evidence" value="ECO:0007669"/>
    <property type="project" value="InterPro"/>
</dbReference>
<dbReference type="Pfam" id="PF00246">
    <property type="entry name" value="Peptidase_M14"/>
    <property type="match status" value="1"/>
</dbReference>